<dbReference type="SMART" id="SM00642">
    <property type="entry name" value="Aamy"/>
    <property type="match status" value="1"/>
</dbReference>
<dbReference type="STRING" id="93625.A0A409VSU2"/>
<evidence type="ECO:0000256" key="2">
    <source>
        <dbReference type="ARBA" id="ARBA00008061"/>
    </source>
</evidence>
<comment type="caution">
    <text evidence="8">The sequence shown here is derived from an EMBL/GenBank/DDBJ whole genome shotgun (WGS) entry which is preliminary data.</text>
</comment>
<accession>A0A409VSU2</accession>
<keyword evidence="6" id="KW-0326">Glycosidase</keyword>
<dbReference type="NCBIfam" id="NF006969">
    <property type="entry name" value="PRK09441.1-2"/>
    <property type="match status" value="1"/>
</dbReference>
<gene>
    <name evidence="8" type="ORF">CVT25_005919</name>
</gene>
<dbReference type="EMBL" id="NHYD01003937">
    <property type="protein sequence ID" value="PPQ69318.1"/>
    <property type="molecule type" value="Genomic_DNA"/>
</dbReference>
<organism evidence="8 9">
    <name type="scientific">Psilocybe cyanescens</name>
    <dbReference type="NCBI Taxonomy" id="93625"/>
    <lineage>
        <taxon>Eukaryota</taxon>
        <taxon>Fungi</taxon>
        <taxon>Dikarya</taxon>
        <taxon>Basidiomycota</taxon>
        <taxon>Agaricomycotina</taxon>
        <taxon>Agaricomycetes</taxon>
        <taxon>Agaricomycetidae</taxon>
        <taxon>Agaricales</taxon>
        <taxon>Agaricineae</taxon>
        <taxon>Strophariaceae</taxon>
        <taxon>Psilocybe</taxon>
    </lineage>
</organism>
<feature type="domain" description="Glycosyl hydrolase family 13 catalytic" evidence="7">
    <location>
        <begin position="35"/>
        <end position="420"/>
    </location>
</feature>
<evidence type="ECO:0000256" key="3">
    <source>
        <dbReference type="ARBA" id="ARBA00022723"/>
    </source>
</evidence>
<evidence type="ECO:0000256" key="6">
    <source>
        <dbReference type="ARBA" id="ARBA00023295"/>
    </source>
</evidence>
<dbReference type="GO" id="GO:0004553">
    <property type="term" value="F:hydrolase activity, hydrolyzing O-glycosyl compounds"/>
    <property type="evidence" value="ECO:0007669"/>
    <property type="project" value="InterPro"/>
</dbReference>
<dbReference type="InterPro" id="IPR013776">
    <property type="entry name" value="A-amylase_thermo"/>
</dbReference>
<sequence>MFAKLKLWFGVAAPSPSPLTYMRLGPEQRLKDANPLMIQFFTWDCLHETLSWWKHFEAEIPHLAELGVTQVWLPPPNKAAEPKGRGYDAYDLWDLGEFEQKGTVKTRWGTREELLHACRVAKEHGIDILIDAVLNHKLGADHVETFQAIPSQPDNRLKDAGPAREIDGWTAFKYPGRGNKYSDMKWNREHFTGVDWDQKTKTKGIYRITAPGHKGWSRNVDSELGNYDFLLGVDIDHRHSAVREDLENWGQWILETTGANGFRLDAIKHVDRKYMLHWIQETRRRSGLKDMFVVSEYWSGNLKLILPYIKAFKGETSFFDVPLHMNFNQASRERMRYDLRRILRDTVVQVKPDDAVTFVDNHECLFYGDLYPNTEGYNQNTSRNVYLLVEMRRKFAYGPTEDYLAEKNCIGFVRKGDATHQGCAVILSNKEDGADSFVHELRMNVGTQYAGKMFKSQMTQHGRVEIDVQGWGTFSCFANNVQVWTAFEETS</sequence>
<evidence type="ECO:0000259" key="7">
    <source>
        <dbReference type="SMART" id="SM00642"/>
    </source>
</evidence>
<evidence type="ECO:0000313" key="8">
    <source>
        <dbReference type="EMBL" id="PPQ69318.1"/>
    </source>
</evidence>
<keyword evidence="9" id="KW-1185">Reference proteome</keyword>
<comment type="similarity">
    <text evidence="2">Belongs to the glycosyl hydrolase 13 family.</text>
</comment>
<dbReference type="AlphaFoldDB" id="A0A409VSU2"/>
<dbReference type="Proteomes" id="UP000283269">
    <property type="component" value="Unassembled WGS sequence"/>
</dbReference>
<dbReference type="CDD" id="cd11318">
    <property type="entry name" value="AmyAc_bac_fung_AmyA"/>
    <property type="match status" value="1"/>
</dbReference>
<keyword evidence="4" id="KW-0378">Hydrolase</keyword>
<dbReference type="SUPFAM" id="SSF51445">
    <property type="entry name" value="(Trans)glycosidases"/>
    <property type="match status" value="1"/>
</dbReference>
<evidence type="ECO:0000256" key="1">
    <source>
        <dbReference type="ARBA" id="ARBA00001913"/>
    </source>
</evidence>
<keyword evidence="3" id="KW-0479">Metal-binding</keyword>
<evidence type="ECO:0000313" key="9">
    <source>
        <dbReference type="Proteomes" id="UP000283269"/>
    </source>
</evidence>
<keyword evidence="5" id="KW-0119">Carbohydrate metabolism</keyword>
<dbReference type="PIRSF" id="PIRSF001021">
    <property type="entry name" value="Alph-amls_thrmst"/>
    <property type="match status" value="1"/>
</dbReference>
<evidence type="ECO:0000256" key="5">
    <source>
        <dbReference type="ARBA" id="ARBA00023277"/>
    </source>
</evidence>
<comment type="cofactor">
    <cofactor evidence="1">
        <name>Ca(2+)</name>
        <dbReference type="ChEBI" id="CHEBI:29108"/>
    </cofactor>
</comment>
<dbReference type="Pfam" id="PF00128">
    <property type="entry name" value="Alpha-amylase"/>
    <property type="match status" value="1"/>
</dbReference>
<reference evidence="8 9" key="1">
    <citation type="journal article" date="2018" name="Evol. Lett.">
        <title>Horizontal gene cluster transfer increased hallucinogenic mushroom diversity.</title>
        <authorList>
            <person name="Reynolds H.T."/>
            <person name="Vijayakumar V."/>
            <person name="Gluck-Thaler E."/>
            <person name="Korotkin H.B."/>
            <person name="Matheny P.B."/>
            <person name="Slot J.C."/>
        </authorList>
    </citation>
    <scope>NUCLEOTIDE SEQUENCE [LARGE SCALE GENOMIC DNA]</scope>
    <source>
        <strain evidence="8 9">2631</strain>
    </source>
</reference>
<dbReference type="InterPro" id="IPR006047">
    <property type="entry name" value="GH13_cat_dom"/>
</dbReference>
<dbReference type="InterPro" id="IPR017853">
    <property type="entry name" value="GH"/>
</dbReference>
<evidence type="ECO:0000256" key="4">
    <source>
        <dbReference type="ARBA" id="ARBA00022801"/>
    </source>
</evidence>
<dbReference type="InParanoid" id="A0A409VSU2"/>
<dbReference type="Gene3D" id="2.40.30.140">
    <property type="match status" value="1"/>
</dbReference>
<proteinExistence type="inferred from homology"/>
<dbReference type="Gene3D" id="3.20.20.80">
    <property type="entry name" value="Glycosidases"/>
    <property type="match status" value="1"/>
</dbReference>
<dbReference type="PANTHER" id="PTHR43447">
    <property type="entry name" value="ALPHA-AMYLASE"/>
    <property type="match status" value="1"/>
</dbReference>
<name>A0A409VSU2_PSICY</name>
<dbReference type="SUPFAM" id="SSF51011">
    <property type="entry name" value="Glycosyl hydrolase domain"/>
    <property type="match status" value="1"/>
</dbReference>
<dbReference type="OrthoDB" id="550577at2759"/>
<protein>
    <recommendedName>
        <fullName evidence="7">Glycosyl hydrolase family 13 catalytic domain-containing protein</fullName>
    </recommendedName>
</protein>
<dbReference type="InterPro" id="IPR013780">
    <property type="entry name" value="Glyco_hydro_b"/>
</dbReference>
<dbReference type="GO" id="GO:0005509">
    <property type="term" value="F:calcium ion binding"/>
    <property type="evidence" value="ECO:0007669"/>
    <property type="project" value="InterPro"/>
</dbReference>
<dbReference type="GO" id="GO:0005975">
    <property type="term" value="P:carbohydrate metabolic process"/>
    <property type="evidence" value="ECO:0007669"/>
    <property type="project" value="InterPro"/>
</dbReference>
<dbReference type="Gene3D" id="2.60.40.1180">
    <property type="entry name" value="Golgi alpha-mannosidase II"/>
    <property type="match status" value="1"/>
</dbReference>